<evidence type="ECO:0000256" key="2">
    <source>
        <dbReference type="ARBA" id="ARBA00022692"/>
    </source>
</evidence>
<keyword evidence="2 5" id="KW-0812">Transmembrane</keyword>
<feature type="transmembrane region" description="Helical" evidence="5">
    <location>
        <begin position="187"/>
        <end position="205"/>
    </location>
</feature>
<name>A0A7S2WBS3_9STRA</name>
<protein>
    <recommendedName>
        <fullName evidence="7">UDP-galactose transporter</fullName>
    </recommendedName>
</protein>
<sequence>MVVVKQFKYKWQDDCIANKVWGMKNGCVKRVLVDKWQEMVSSDSITVLGVSIQLKWLGLTMTVLQNTFLVLAMRYSRVHPPDDGVMYLSSTAVPTAEFVKLVISFVLFLGEHQGGNALGYLWSEIYNIDSLKLAVPGVLYSVQNNLLFVALSNLEPAPYQILYQIKILTTALCSWLMLGKKLSRNQMFALLLLMFGVALVQLANSETGDKKLEGNNQLLGLTCVLLACCSSGFTGVYTEKILKHGRSVPLNVRNIQLSFFSIFIGGFGAFSKDFEAIRTNGFFRGYTGVVWMVVLAQAGGGLMIAVVMKYADNILKGFATSISIILSSYLSAVLFGFQMSTQFVFGASLVIGAVFLYGMKAPRIQKMTSSRSGRLKV</sequence>
<evidence type="ECO:0000313" key="6">
    <source>
        <dbReference type="EMBL" id="CAD9677444.1"/>
    </source>
</evidence>
<evidence type="ECO:0000256" key="1">
    <source>
        <dbReference type="ARBA" id="ARBA00004141"/>
    </source>
</evidence>
<keyword evidence="4 5" id="KW-0472">Membrane</keyword>
<dbReference type="SUPFAM" id="SSF103481">
    <property type="entry name" value="Multidrug resistance efflux transporter EmrE"/>
    <property type="match status" value="1"/>
</dbReference>
<keyword evidence="3 5" id="KW-1133">Transmembrane helix</keyword>
<dbReference type="EMBL" id="HBHK01009362">
    <property type="protein sequence ID" value="CAD9677444.1"/>
    <property type="molecule type" value="Transcribed_RNA"/>
</dbReference>
<comment type="subcellular location">
    <subcellularLocation>
        <location evidence="1">Membrane</location>
        <topology evidence="1">Multi-pass membrane protein</topology>
    </subcellularLocation>
</comment>
<feature type="transmembrane region" description="Helical" evidence="5">
    <location>
        <begin position="343"/>
        <end position="359"/>
    </location>
</feature>
<accession>A0A7S2WBS3</accession>
<dbReference type="PIRSF" id="PIRSF005799">
    <property type="entry name" value="UDP-gal_transpt"/>
    <property type="match status" value="1"/>
</dbReference>
<dbReference type="PANTHER" id="PTHR10231">
    <property type="entry name" value="NUCLEOTIDE-SUGAR TRANSMEMBRANE TRANSPORTER"/>
    <property type="match status" value="1"/>
</dbReference>
<feature type="transmembrane region" description="Helical" evidence="5">
    <location>
        <begin position="250"/>
        <end position="270"/>
    </location>
</feature>
<dbReference type="AlphaFoldDB" id="A0A7S2WBS3"/>
<reference evidence="6" key="1">
    <citation type="submission" date="2021-01" db="EMBL/GenBank/DDBJ databases">
        <authorList>
            <person name="Corre E."/>
            <person name="Pelletier E."/>
            <person name="Niang G."/>
            <person name="Scheremetjew M."/>
            <person name="Finn R."/>
            <person name="Kale V."/>
            <person name="Holt S."/>
            <person name="Cochrane G."/>
            <person name="Meng A."/>
            <person name="Brown T."/>
            <person name="Cohen L."/>
        </authorList>
    </citation>
    <scope>NUCLEOTIDE SEQUENCE</scope>
    <source>
        <strain evidence="6">NY070348D</strain>
    </source>
</reference>
<dbReference type="GO" id="GO:0015165">
    <property type="term" value="F:pyrimidine nucleotide-sugar transmembrane transporter activity"/>
    <property type="evidence" value="ECO:0007669"/>
    <property type="project" value="InterPro"/>
</dbReference>
<gene>
    <name evidence="6" type="ORF">QSP1433_LOCUS5794</name>
</gene>
<evidence type="ECO:0000256" key="4">
    <source>
        <dbReference type="ARBA" id="ARBA00023136"/>
    </source>
</evidence>
<evidence type="ECO:0000256" key="5">
    <source>
        <dbReference type="SAM" id="Phobius"/>
    </source>
</evidence>
<organism evidence="6">
    <name type="scientific">Mucochytrium quahogii</name>
    <dbReference type="NCBI Taxonomy" id="96639"/>
    <lineage>
        <taxon>Eukaryota</taxon>
        <taxon>Sar</taxon>
        <taxon>Stramenopiles</taxon>
        <taxon>Bigyra</taxon>
        <taxon>Labyrinthulomycetes</taxon>
        <taxon>Thraustochytrida</taxon>
        <taxon>Thraustochytriidae</taxon>
        <taxon>Mucochytrium</taxon>
    </lineage>
</organism>
<feature type="transmembrane region" description="Helical" evidence="5">
    <location>
        <begin position="217"/>
        <end position="238"/>
    </location>
</feature>
<evidence type="ECO:0008006" key="7">
    <source>
        <dbReference type="Google" id="ProtNLM"/>
    </source>
</evidence>
<dbReference type="InterPro" id="IPR037185">
    <property type="entry name" value="EmrE-like"/>
</dbReference>
<proteinExistence type="predicted"/>
<dbReference type="Pfam" id="PF04142">
    <property type="entry name" value="Nuc_sug_transp"/>
    <property type="match status" value="1"/>
</dbReference>
<evidence type="ECO:0000256" key="3">
    <source>
        <dbReference type="ARBA" id="ARBA00022989"/>
    </source>
</evidence>
<feature type="transmembrane region" description="Helical" evidence="5">
    <location>
        <begin position="318"/>
        <end position="337"/>
    </location>
</feature>
<dbReference type="InterPro" id="IPR007271">
    <property type="entry name" value="Nuc_sug_transpt"/>
</dbReference>
<feature type="transmembrane region" description="Helical" evidence="5">
    <location>
        <begin position="290"/>
        <end position="311"/>
    </location>
</feature>
<dbReference type="NCBIfam" id="TIGR00803">
    <property type="entry name" value="nst"/>
    <property type="match status" value="1"/>
</dbReference>
<dbReference type="GO" id="GO:0000139">
    <property type="term" value="C:Golgi membrane"/>
    <property type="evidence" value="ECO:0007669"/>
    <property type="project" value="InterPro"/>
</dbReference>